<keyword evidence="10" id="KW-1185">Reference proteome</keyword>
<evidence type="ECO:0000256" key="4">
    <source>
        <dbReference type="ARBA" id="ARBA00022692"/>
    </source>
</evidence>
<name>A0A8H5MJW6_9HYPO</name>
<accession>A0A8H5MJW6</accession>
<dbReference type="InterPro" id="IPR050360">
    <property type="entry name" value="MFS_Sugar_Transporters"/>
</dbReference>
<dbReference type="AlphaFoldDB" id="A0A8H5MJW6"/>
<keyword evidence="6 7" id="KW-0472">Membrane</keyword>
<feature type="transmembrane region" description="Helical" evidence="7">
    <location>
        <begin position="759"/>
        <end position="778"/>
    </location>
</feature>
<evidence type="ECO:0000259" key="8">
    <source>
        <dbReference type="PROSITE" id="PS50850"/>
    </source>
</evidence>
<dbReference type="InterPro" id="IPR036259">
    <property type="entry name" value="MFS_trans_sf"/>
</dbReference>
<dbReference type="FunFam" id="1.20.1250.20:FF:000134">
    <property type="entry name" value="MFS sugar transporter protein"/>
    <property type="match status" value="1"/>
</dbReference>
<evidence type="ECO:0000256" key="7">
    <source>
        <dbReference type="SAM" id="Phobius"/>
    </source>
</evidence>
<dbReference type="Proteomes" id="UP000522262">
    <property type="component" value="Unassembled WGS sequence"/>
</dbReference>
<evidence type="ECO:0000256" key="6">
    <source>
        <dbReference type="ARBA" id="ARBA00023136"/>
    </source>
</evidence>
<dbReference type="PANTHER" id="PTHR48022">
    <property type="entry name" value="PLASTIDIC GLUCOSE TRANSPORTER 4"/>
    <property type="match status" value="1"/>
</dbReference>
<keyword evidence="4 7" id="KW-0812">Transmembrane</keyword>
<organism evidence="9 10">
    <name type="scientific">Fusarium mexicanum</name>
    <dbReference type="NCBI Taxonomy" id="751941"/>
    <lineage>
        <taxon>Eukaryota</taxon>
        <taxon>Fungi</taxon>
        <taxon>Dikarya</taxon>
        <taxon>Ascomycota</taxon>
        <taxon>Pezizomycotina</taxon>
        <taxon>Sordariomycetes</taxon>
        <taxon>Hypocreomycetidae</taxon>
        <taxon>Hypocreales</taxon>
        <taxon>Nectriaceae</taxon>
        <taxon>Fusarium</taxon>
        <taxon>Fusarium fujikuroi species complex</taxon>
    </lineage>
</organism>
<feature type="transmembrane region" description="Helical" evidence="7">
    <location>
        <begin position="708"/>
        <end position="730"/>
    </location>
</feature>
<dbReference type="PROSITE" id="PS50850">
    <property type="entry name" value="MFS"/>
    <property type="match status" value="1"/>
</dbReference>
<dbReference type="EMBL" id="JAAOAM010000392">
    <property type="protein sequence ID" value="KAF5531699.1"/>
    <property type="molecule type" value="Genomic_DNA"/>
</dbReference>
<feature type="transmembrane region" description="Helical" evidence="7">
    <location>
        <begin position="1057"/>
        <end position="1080"/>
    </location>
</feature>
<proteinExistence type="inferred from homology"/>
<dbReference type="Pfam" id="PF20254">
    <property type="entry name" value="DMFA2_C"/>
    <property type="match status" value="1"/>
</dbReference>
<sequence length="1146" mass="124916">MTPSSQLPDGYPAEITGYAEPWISSPGDLVEVKISSTEPELNYRVVRIIHGPQGNDTSGMQPDVVESISSGRCQAHYQVAHPGSYGIIEQRDYGVKSGTGIEFTIHFQCHLVEAKHPQAIVSTLDVQMRNGYAVMLTSKGFLEFWIGAGDTVKAVLTGFKPERRRWVKLSFTLQGDELSYEVCPQSFFSDIPQPICKSSSNLGQAIDISMPCTLVFAATFALCPDKTSTVPTNHFNGRLDSPVMKSTGTGESILAEWDFYLGMAGDKIFDVSGNDAHGRLIHCPTRAVTGYNWDGMESDWTKASHSYGAIHFHEDDLDDACWDTNFSVTLPGALRSGVYAVEVESVNGSAKDTIPFFVRPTKTTSQQSGAEVAYILSTFTYLAYANEHVYDRAHVKDRVSSRYKVIPDEHAEKTVRRNDLGLSTYDLHNDRSGVIYSTSKRPRGLSADLFMLEFLENSGIAYDVVCDHDLHTLGHDIISRYGTIITGSHPEYHTAESFKAYMDFIRAGGNVMYLGGNGFYWSIATTSENLHRVEIRRGGEGVRAFTCEGGDRVFSSNGQSGLLWRSRGLPSNILFGVGSCAAGPGPGVPYKRTDASKESTFAWMFDGIGEDELLGEHGFGGGASGDEIDKCDYGIGSPLNTVILATSTGHSDDFAMFPEDVTIPFQNVLGTQTREVRSDVTYYEASGGGAVFSVGTYTEYFNLNETTMGVSSAAIFIGGCLAPACSGIFCDRMGRRPAIFWGSVIAIASMALQSVSQNLAMFIIARVLIGFGVALANISSGTYLSETFPSVWRSWGVSMLNNFYYVGALVIAVVTLYTSSWDSTWAWRTPSIVQAIFSVLAILILPFVPESPRWLTHYGHHEAARFSVALVASNGDIEDPVANILYEKIVQGSTVLEQSTKSNISVWGIIKDAAPRRRLLISASVGTFSAISGNIIATFYLGTELKTAGITDIRSQLKANIALNAWCFPCALIGTHVISQWGRKSTAAVTETLLVICLIIIGILSKVYVDDPADASKALIYANVAVMFLFQGIYSVAWTPLFTLYPPEIANFSIRAYTVGTSQLTLNTLSAVFVIIMPIAFKNIGWKVYIINASWDVLVVVLILLFWVETKGKTLEDIDSVFDTKTCNRKMGGATTAAQAAQLSVV</sequence>
<feature type="domain" description="Major facilitator superfamily (MFS) profile" evidence="8">
    <location>
        <begin position="663"/>
        <end position="1111"/>
    </location>
</feature>
<evidence type="ECO:0000313" key="10">
    <source>
        <dbReference type="Proteomes" id="UP000522262"/>
    </source>
</evidence>
<feature type="transmembrane region" description="Helical" evidence="7">
    <location>
        <begin position="799"/>
        <end position="819"/>
    </location>
</feature>
<evidence type="ECO:0000256" key="1">
    <source>
        <dbReference type="ARBA" id="ARBA00004141"/>
    </source>
</evidence>
<comment type="similarity">
    <text evidence="2">Belongs to the major facilitator superfamily. Sugar transporter (TC 2.A.1.1) family.</text>
</comment>
<evidence type="ECO:0000256" key="5">
    <source>
        <dbReference type="ARBA" id="ARBA00022989"/>
    </source>
</evidence>
<feature type="transmembrane region" description="Helical" evidence="7">
    <location>
        <begin position="737"/>
        <end position="753"/>
    </location>
</feature>
<dbReference type="InterPro" id="IPR046540">
    <property type="entry name" value="DMFA2_C"/>
</dbReference>
<dbReference type="GO" id="GO:0005351">
    <property type="term" value="F:carbohydrate:proton symporter activity"/>
    <property type="evidence" value="ECO:0007669"/>
    <property type="project" value="TreeGrafter"/>
</dbReference>
<feature type="transmembrane region" description="Helical" evidence="7">
    <location>
        <begin position="1086"/>
        <end position="1108"/>
    </location>
</feature>
<feature type="transmembrane region" description="Helical" evidence="7">
    <location>
        <begin position="986"/>
        <end position="1008"/>
    </location>
</feature>
<evidence type="ECO:0000313" key="9">
    <source>
        <dbReference type="EMBL" id="KAF5531699.1"/>
    </source>
</evidence>
<dbReference type="InterPro" id="IPR020846">
    <property type="entry name" value="MFS_dom"/>
</dbReference>
<comment type="subcellular location">
    <subcellularLocation>
        <location evidence="1">Membrane</location>
        <topology evidence="1">Multi-pass membrane protein</topology>
    </subcellularLocation>
</comment>
<dbReference type="GO" id="GO:0016020">
    <property type="term" value="C:membrane"/>
    <property type="evidence" value="ECO:0007669"/>
    <property type="project" value="UniProtKB-SubCell"/>
</dbReference>
<evidence type="ECO:0000256" key="2">
    <source>
        <dbReference type="ARBA" id="ARBA00010992"/>
    </source>
</evidence>
<keyword evidence="3" id="KW-0813">Transport</keyword>
<evidence type="ECO:0000256" key="3">
    <source>
        <dbReference type="ARBA" id="ARBA00022448"/>
    </source>
</evidence>
<gene>
    <name evidence="9" type="ORF">FMEXI_12845</name>
</gene>
<comment type="caution">
    <text evidence="9">The sequence shown here is derived from an EMBL/GenBank/DDBJ whole genome shotgun (WGS) entry which is preliminary data.</text>
</comment>
<dbReference type="PANTHER" id="PTHR48022:SF31">
    <property type="entry name" value="HEXOSE TRANSPORTER"/>
    <property type="match status" value="1"/>
</dbReference>
<reference evidence="9 10" key="1">
    <citation type="submission" date="2020-05" db="EMBL/GenBank/DDBJ databases">
        <title>Identification and distribution of gene clusters putatively required for synthesis of sphingolipid metabolism inhibitors in phylogenetically diverse species of the filamentous fungus Fusarium.</title>
        <authorList>
            <person name="Kim H.-S."/>
            <person name="Busman M."/>
            <person name="Brown D.W."/>
            <person name="Divon H."/>
            <person name="Uhlig S."/>
            <person name="Proctor R.H."/>
        </authorList>
    </citation>
    <scope>NUCLEOTIDE SEQUENCE [LARGE SCALE GENOMIC DNA]</scope>
    <source>
        <strain evidence="9 10">NRRL 53147</strain>
    </source>
</reference>
<keyword evidence="5 7" id="KW-1133">Transmembrane helix</keyword>
<dbReference type="Gene3D" id="1.20.1250.20">
    <property type="entry name" value="MFS general substrate transporter like domains"/>
    <property type="match status" value="1"/>
</dbReference>
<feature type="transmembrane region" description="Helical" evidence="7">
    <location>
        <begin position="831"/>
        <end position="848"/>
    </location>
</feature>
<dbReference type="SUPFAM" id="SSF103473">
    <property type="entry name" value="MFS general substrate transporter"/>
    <property type="match status" value="1"/>
</dbReference>
<feature type="transmembrane region" description="Helical" evidence="7">
    <location>
        <begin position="919"/>
        <end position="941"/>
    </location>
</feature>
<protein>
    <recommendedName>
        <fullName evidence="8">Major facilitator superfamily (MFS) profile domain-containing protein</fullName>
    </recommendedName>
</protein>
<feature type="transmembrane region" description="Helical" evidence="7">
    <location>
        <begin position="1020"/>
        <end position="1045"/>
    </location>
</feature>